<dbReference type="EMBL" id="JBBXMP010000263">
    <property type="protein sequence ID" value="KAL0058918.1"/>
    <property type="molecule type" value="Genomic_DNA"/>
</dbReference>
<gene>
    <name evidence="1" type="ORF">AAF712_014382</name>
</gene>
<keyword evidence="2" id="KW-1185">Reference proteome</keyword>
<proteinExistence type="predicted"/>
<reference evidence="1 2" key="1">
    <citation type="submission" date="2024-05" db="EMBL/GenBank/DDBJ databases">
        <title>A draft genome resource for the thread blight pathogen Marasmius tenuissimus strain MS-2.</title>
        <authorList>
            <person name="Yulfo-Soto G.E."/>
            <person name="Baruah I.K."/>
            <person name="Amoako-Attah I."/>
            <person name="Bukari Y."/>
            <person name="Meinhardt L.W."/>
            <person name="Bailey B.A."/>
            <person name="Cohen S.P."/>
        </authorList>
    </citation>
    <scope>NUCLEOTIDE SEQUENCE [LARGE SCALE GENOMIC DNA]</scope>
    <source>
        <strain evidence="1 2">MS-2</strain>
    </source>
</reference>
<sequence>MHDLGRYIVSLYPLDVIADTTVTTTSPTRGSPSFIESDAGLEFLSLMHHIIIEQEFYRDYYSAKDTLYWMEALNIVRRVHRLPEDYFRTIPGYLPFRLFSKLKEVFSSSSSADCDAFHQYLNPMKEYWHNTFGYQKGAVVELLTEHINNYPQSDPESRPGLDGWTVSPFTLSSSGIELIAFVDNQFEEDPGLKASMSMFWSKDEKEAWTKAMERVRQARGLDGADNIDSEKGY</sequence>
<comment type="caution">
    <text evidence="1">The sequence shown here is derived from an EMBL/GenBank/DDBJ whole genome shotgun (WGS) entry which is preliminary data.</text>
</comment>
<evidence type="ECO:0000313" key="1">
    <source>
        <dbReference type="EMBL" id="KAL0058918.1"/>
    </source>
</evidence>
<protein>
    <submittedName>
        <fullName evidence="1">Uncharacterized protein</fullName>
    </submittedName>
</protein>
<accession>A0ABR2ZCA5</accession>
<organism evidence="1 2">
    <name type="scientific">Marasmius tenuissimus</name>
    <dbReference type="NCBI Taxonomy" id="585030"/>
    <lineage>
        <taxon>Eukaryota</taxon>
        <taxon>Fungi</taxon>
        <taxon>Dikarya</taxon>
        <taxon>Basidiomycota</taxon>
        <taxon>Agaricomycotina</taxon>
        <taxon>Agaricomycetes</taxon>
        <taxon>Agaricomycetidae</taxon>
        <taxon>Agaricales</taxon>
        <taxon>Marasmiineae</taxon>
        <taxon>Marasmiaceae</taxon>
        <taxon>Marasmius</taxon>
    </lineage>
</organism>
<dbReference type="Proteomes" id="UP001437256">
    <property type="component" value="Unassembled WGS sequence"/>
</dbReference>
<name>A0ABR2ZCA5_9AGAR</name>
<evidence type="ECO:0000313" key="2">
    <source>
        <dbReference type="Proteomes" id="UP001437256"/>
    </source>
</evidence>